<organism evidence="1">
    <name type="scientific">uncultured Caudovirales phage</name>
    <dbReference type="NCBI Taxonomy" id="2100421"/>
    <lineage>
        <taxon>Viruses</taxon>
        <taxon>Duplodnaviria</taxon>
        <taxon>Heunggongvirae</taxon>
        <taxon>Uroviricota</taxon>
        <taxon>Caudoviricetes</taxon>
        <taxon>Peduoviridae</taxon>
        <taxon>Maltschvirus</taxon>
        <taxon>Maltschvirus maltsch</taxon>
    </lineage>
</organism>
<reference evidence="1" key="1">
    <citation type="submission" date="2020-05" db="EMBL/GenBank/DDBJ databases">
        <authorList>
            <person name="Chiriac C."/>
            <person name="Salcher M."/>
            <person name="Ghai R."/>
            <person name="Kavagutti S V."/>
        </authorList>
    </citation>
    <scope>NUCLEOTIDE SEQUENCE</scope>
</reference>
<gene>
    <name evidence="1" type="ORF">UFOVP229_81</name>
</gene>
<proteinExistence type="predicted"/>
<sequence length="423" mass="44429">MTFTSPFTGNVIQPTDVSYAAVTLETVTQLYWPQYVNAGQQVVARIMDVDATGTGAILTLPNALQGSVGSDILIRNIGSEEFAVQNYDEVNSFFVPAGQAVYTYLSDNTTTGGVWENIAFGAGVAYADAATLAGNSTAAILGRLETAFVTSSYLTAPTITDNTRGHCLVWTSGAGTWTLPAVSSLSAGWFILVRNNGTGALTIQTSAVNSTIDDQGSITLPLGDSCFICVNRDITKQDFFTVGRARPNSLTFSSATYDVDTVSGATLSLITNTPIIQRFTALSGSRTTSLLVQLPAVTQVYYFLNDTNQSSYNINFQVQGSSQVPYSLAASRQAIVLSDGNNIYPLLQANVGQFLANRGTAAAPAFSFNLDPTSGMYSPNDAQLGFSVGGTNIATMDGTAGPGNFVTTFVGQVRAGLISGGTF</sequence>
<dbReference type="EMBL" id="LR798271">
    <property type="protein sequence ID" value="CAB5219497.1"/>
    <property type="molecule type" value="Genomic_DNA"/>
</dbReference>
<name>A0A6J7WP00_9CAUD</name>
<accession>A0A6J7WP00</accession>
<protein>
    <submittedName>
        <fullName evidence="1">Uncharacterized protein</fullName>
    </submittedName>
</protein>
<evidence type="ECO:0000313" key="1">
    <source>
        <dbReference type="EMBL" id="CAB5219497.1"/>
    </source>
</evidence>